<dbReference type="PANTHER" id="PTHR16469">
    <property type="entry name" value="UBIQUITIN-ASSOCIATED AND SH3 DOMAIN-CONTAINING BA-RELATED"/>
    <property type="match status" value="1"/>
</dbReference>
<evidence type="ECO:0000256" key="1">
    <source>
        <dbReference type="PIRSR" id="PIRSR613078-2"/>
    </source>
</evidence>
<dbReference type="SMART" id="SM00855">
    <property type="entry name" value="PGAM"/>
    <property type="match status" value="2"/>
</dbReference>
<keyword evidence="2" id="KW-1185">Reference proteome</keyword>
<dbReference type="Pfam" id="PF00300">
    <property type="entry name" value="His_Phos_1"/>
    <property type="match status" value="2"/>
</dbReference>
<dbReference type="WBParaSite" id="PSAMB.scaffold116size76799.g2355.t1">
    <property type="protein sequence ID" value="PSAMB.scaffold116size76799.g2355.t1"/>
    <property type="gene ID" value="PSAMB.scaffold116size76799.g2355"/>
</dbReference>
<dbReference type="AlphaFoldDB" id="A0A914UQ20"/>
<sequence>MATSNQRVLWACRHGERIDHIDANWRHTARAYDDPPLSDRGVIQAKETGERLKSEEIDFIFASPFERCVHTAQMIVDARDTPIAIFLEPGITEALMLCQNPPGWMSTQELKAKYPAVDETYEPICKELPPESATDMLACLPRIRDTLLNMVRKYKGNILIVSHAASIAASHGIFAEKRVWVNPGLLVVGNMSTSRTIWICRHGERVDNIDHGWGRSCRAWDDPPLSERGIAQAREVALRLKDEHIDHIISSPFERCVQTAQFIANDHSRPLHINLEHGICESLYLCQKPPGWLTSHELKTLYPNVNVEYEPMLKALAHDEPMGDDGCVPRVRETLTKLLKEYQGNILLVGHGSSIGALHEVLHKRWKYVGQCTLSKFVQVDDASERPVVDGVCVRGGVGRAPGDCCIAAMEPVWCCVALLQRCVFGNRIESPRPTADFSIHRILAPVGG</sequence>
<reference evidence="3" key="1">
    <citation type="submission" date="2022-11" db="UniProtKB">
        <authorList>
            <consortium name="WormBaseParasite"/>
        </authorList>
    </citation>
    <scope>IDENTIFICATION</scope>
</reference>
<protein>
    <submittedName>
        <fullName evidence="3">Uncharacterized protein</fullName>
    </submittedName>
</protein>
<evidence type="ECO:0000313" key="2">
    <source>
        <dbReference type="Proteomes" id="UP000887566"/>
    </source>
</evidence>
<name>A0A914UQ20_9BILA</name>
<dbReference type="Proteomes" id="UP000887566">
    <property type="component" value="Unplaced"/>
</dbReference>
<dbReference type="SUPFAM" id="SSF53254">
    <property type="entry name" value="Phosphoglycerate mutase-like"/>
    <property type="match status" value="2"/>
</dbReference>
<dbReference type="InterPro" id="IPR013078">
    <property type="entry name" value="His_Pase_superF_clade-1"/>
</dbReference>
<dbReference type="GO" id="GO:0016791">
    <property type="term" value="F:phosphatase activity"/>
    <property type="evidence" value="ECO:0007669"/>
    <property type="project" value="UniProtKB-ARBA"/>
</dbReference>
<proteinExistence type="predicted"/>
<feature type="binding site" evidence="1">
    <location>
        <begin position="13"/>
        <end position="24"/>
    </location>
    <ligand>
        <name>substrate</name>
    </ligand>
</feature>
<evidence type="ECO:0000313" key="3">
    <source>
        <dbReference type="WBParaSite" id="PSAMB.scaffold116size76799.g2355.t1"/>
    </source>
</evidence>
<dbReference type="PANTHER" id="PTHR16469:SF27">
    <property type="entry name" value="UBIQUITIN-ASSOCIATED AND SH3 DOMAIN-CONTAINING BA-RELATED"/>
    <property type="match status" value="1"/>
</dbReference>
<dbReference type="CDD" id="cd07067">
    <property type="entry name" value="HP_PGM_like"/>
    <property type="match status" value="2"/>
</dbReference>
<accession>A0A914UQ20</accession>
<dbReference type="InterPro" id="IPR029033">
    <property type="entry name" value="His_PPase_superfam"/>
</dbReference>
<dbReference type="InterPro" id="IPR051710">
    <property type="entry name" value="Phosphatase_SH3-domain"/>
</dbReference>
<organism evidence="2 3">
    <name type="scientific">Plectus sambesii</name>
    <dbReference type="NCBI Taxonomy" id="2011161"/>
    <lineage>
        <taxon>Eukaryota</taxon>
        <taxon>Metazoa</taxon>
        <taxon>Ecdysozoa</taxon>
        <taxon>Nematoda</taxon>
        <taxon>Chromadorea</taxon>
        <taxon>Plectida</taxon>
        <taxon>Plectina</taxon>
        <taxon>Plectoidea</taxon>
        <taxon>Plectidae</taxon>
        <taxon>Plectus</taxon>
    </lineage>
</organism>
<feature type="binding site" evidence="1">
    <location>
        <position position="67"/>
    </location>
    <ligand>
        <name>substrate</name>
    </ligand>
</feature>
<dbReference type="Gene3D" id="3.40.50.1240">
    <property type="entry name" value="Phosphoglycerate mutase-like"/>
    <property type="match status" value="2"/>
</dbReference>